<evidence type="ECO:0000259" key="2">
    <source>
        <dbReference type="Pfam" id="PF06568"/>
    </source>
</evidence>
<reference evidence="3 4" key="1">
    <citation type="submission" date="2022-07" db="EMBL/GenBank/DDBJ databases">
        <authorList>
            <person name="Li W.-J."/>
            <person name="Deng Q.-Q."/>
        </authorList>
    </citation>
    <scope>NUCLEOTIDE SEQUENCE [LARGE SCALE GENOMIC DNA]</scope>
    <source>
        <strain evidence="3 4">SYSU M60028</strain>
    </source>
</reference>
<keyword evidence="1" id="KW-1133">Transmembrane helix</keyword>
<evidence type="ECO:0000256" key="1">
    <source>
        <dbReference type="SAM" id="Phobius"/>
    </source>
</evidence>
<dbReference type="RefSeq" id="WP_254738781.1">
    <property type="nucleotide sequence ID" value="NZ_JANCLU010000002.1"/>
</dbReference>
<proteinExistence type="predicted"/>
<feature type="domain" description="YjiS-like" evidence="2">
    <location>
        <begin position="36"/>
        <end position="66"/>
    </location>
</feature>
<organism evidence="3 4">
    <name type="scientific">Alsobacter ponti</name>
    <dbReference type="NCBI Taxonomy" id="2962936"/>
    <lineage>
        <taxon>Bacteria</taxon>
        <taxon>Pseudomonadati</taxon>
        <taxon>Pseudomonadota</taxon>
        <taxon>Alphaproteobacteria</taxon>
        <taxon>Hyphomicrobiales</taxon>
        <taxon>Alsobacteraceae</taxon>
        <taxon>Alsobacter</taxon>
    </lineage>
</organism>
<gene>
    <name evidence="3" type="ORF">NK718_03760</name>
</gene>
<keyword evidence="4" id="KW-1185">Reference proteome</keyword>
<feature type="transmembrane region" description="Helical" evidence="1">
    <location>
        <begin position="20"/>
        <end position="39"/>
    </location>
</feature>
<dbReference type="EMBL" id="JANCLU010000002">
    <property type="protein sequence ID" value="MCP8937620.1"/>
    <property type="molecule type" value="Genomic_DNA"/>
</dbReference>
<name>A0ABT1L7Z7_9HYPH</name>
<sequence length="85" mass="9290">MHAIPYARIDHAGGMSGRHIAAAPFRAAAALLAGAFRAIRYRRAAMAVRDLPPEMLKDIGIHQSEIDSVVRHGRTGRPPLMRPEP</sequence>
<protein>
    <submittedName>
        <fullName evidence="3">DUF1127 domain-containing protein</fullName>
    </submittedName>
</protein>
<keyword evidence="1" id="KW-0812">Transmembrane</keyword>
<evidence type="ECO:0000313" key="4">
    <source>
        <dbReference type="Proteomes" id="UP001205890"/>
    </source>
</evidence>
<comment type="caution">
    <text evidence="3">The sequence shown here is derived from an EMBL/GenBank/DDBJ whole genome shotgun (WGS) entry which is preliminary data.</text>
</comment>
<accession>A0ABT1L7Z7</accession>
<dbReference type="InterPro" id="IPR009506">
    <property type="entry name" value="YjiS-like"/>
</dbReference>
<keyword evidence="1" id="KW-0472">Membrane</keyword>
<evidence type="ECO:0000313" key="3">
    <source>
        <dbReference type="EMBL" id="MCP8937620.1"/>
    </source>
</evidence>
<dbReference type="Proteomes" id="UP001205890">
    <property type="component" value="Unassembled WGS sequence"/>
</dbReference>
<dbReference type="Pfam" id="PF06568">
    <property type="entry name" value="YjiS-like"/>
    <property type="match status" value="1"/>
</dbReference>